<name>A0AAN5I4X0_9BILA</name>
<dbReference type="EMBL" id="BTRK01000004">
    <property type="protein sequence ID" value="GMR50851.1"/>
    <property type="molecule type" value="Genomic_DNA"/>
</dbReference>
<organism evidence="4 5">
    <name type="scientific">Pristionchus mayeri</name>
    <dbReference type="NCBI Taxonomy" id="1317129"/>
    <lineage>
        <taxon>Eukaryota</taxon>
        <taxon>Metazoa</taxon>
        <taxon>Ecdysozoa</taxon>
        <taxon>Nematoda</taxon>
        <taxon>Chromadorea</taxon>
        <taxon>Rhabditida</taxon>
        <taxon>Rhabditina</taxon>
        <taxon>Diplogasteromorpha</taxon>
        <taxon>Diplogasteroidea</taxon>
        <taxon>Neodiplogasteridae</taxon>
        <taxon>Pristionchus</taxon>
    </lineage>
</organism>
<keyword evidence="2" id="KW-0472">Membrane</keyword>
<evidence type="ECO:0000256" key="3">
    <source>
        <dbReference type="SAM" id="SignalP"/>
    </source>
</evidence>
<proteinExistence type="predicted"/>
<sequence>MRPEHFSLLQLLFFVASAAAAVGGSPPDAKSTPSPLPLASLFFSNGHQMRVLDGSEGRPEIAQAAPWLANLARSFPSSLRSFDRKPVQSREAVAAIEEFTGPLVRFATGGQPVAADVEQLIDSIPHLTRSANAFKEADKVNLSSMDITSLPSNVISHVLNGGEIPGIDRSELDRIVREHLKRMSEMADKVLKGEHVDNFEKILLPLEKVPIEMIMTSMQGKILPGLSAAETAKIREYYTKQLPSHAPGDIDTNSPLPETLATLGAMVQLLPPDYDIGQIPPEFIQSILAGRVPDISLLPADLQAYLGAGRDQAIALARSLNSSVTEIVQHLAATVQRMPEVNRVSPYDISQVTHEVIDLEANKLKQTRHVLYTIGWVALAFAVAAVICTCLLYRRFASPRRKVPPSAVTPPARDADDFPSTLPVDGSTRRRRVGSSPDCQMMVPFASTRCRFSTPKLQLELNSPELKINEKKASDVTNKNNDEITNKKITSSVDDSGAIYDATELSM</sequence>
<keyword evidence="2" id="KW-0812">Transmembrane</keyword>
<evidence type="ECO:0000313" key="4">
    <source>
        <dbReference type="EMBL" id="GMR50851.1"/>
    </source>
</evidence>
<evidence type="ECO:0000256" key="2">
    <source>
        <dbReference type="SAM" id="Phobius"/>
    </source>
</evidence>
<reference evidence="5" key="1">
    <citation type="submission" date="2022-10" db="EMBL/GenBank/DDBJ databases">
        <title>Genome assembly of Pristionchus species.</title>
        <authorList>
            <person name="Yoshida K."/>
            <person name="Sommer R.J."/>
        </authorList>
    </citation>
    <scope>NUCLEOTIDE SEQUENCE [LARGE SCALE GENOMIC DNA]</scope>
    <source>
        <strain evidence="5">RS5460</strain>
    </source>
</reference>
<feature type="transmembrane region" description="Helical" evidence="2">
    <location>
        <begin position="370"/>
        <end position="393"/>
    </location>
</feature>
<dbReference type="AlphaFoldDB" id="A0AAN5I4X0"/>
<gene>
    <name evidence="4" type="ORF">PMAYCL1PPCAC_21046</name>
</gene>
<keyword evidence="5" id="KW-1185">Reference proteome</keyword>
<feature type="chain" id="PRO_5042826253" evidence="3">
    <location>
        <begin position="21"/>
        <end position="507"/>
    </location>
</feature>
<dbReference type="Proteomes" id="UP001328107">
    <property type="component" value="Unassembled WGS sequence"/>
</dbReference>
<keyword evidence="3" id="KW-0732">Signal</keyword>
<evidence type="ECO:0000313" key="5">
    <source>
        <dbReference type="Proteomes" id="UP001328107"/>
    </source>
</evidence>
<keyword evidence="2" id="KW-1133">Transmembrane helix</keyword>
<evidence type="ECO:0000256" key="1">
    <source>
        <dbReference type="SAM" id="MobiDB-lite"/>
    </source>
</evidence>
<feature type="region of interest" description="Disordered" evidence="1">
    <location>
        <begin position="401"/>
        <end position="438"/>
    </location>
</feature>
<accession>A0AAN5I4X0</accession>
<feature type="signal peptide" evidence="3">
    <location>
        <begin position="1"/>
        <end position="20"/>
    </location>
</feature>
<comment type="caution">
    <text evidence="4">The sequence shown here is derived from an EMBL/GenBank/DDBJ whole genome shotgun (WGS) entry which is preliminary data.</text>
</comment>
<protein>
    <submittedName>
        <fullName evidence="4">Uncharacterized protein</fullName>
    </submittedName>
</protein>